<feature type="non-terminal residue" evidence="3">
    <location>
        <position position="1"/>
    </location>
</feature>
<feature type="domain" description="DUF6535" evidence="2">
    <location>
        <begin position="1"/>
        <end position="166"/>
    </location>
</feature>
<comment type="caution">
    <text evidence="3">The sequence shown here is derived from an EMBL/GenBank/DDBJ whole genome shotgun (WGS) entry which is preliminary data.</text>
</comment>
<keyword evidence="1" id="KW-1133">Transmembrane helix</keyword>
<sequence length="228" mass="25202">DTERCSAWKEEVQTLLIFAGLFSAVVTAFVIESYKFLQPDPNAAVVGLLFHIASSINNSSPFPPSVDPSSISTPFSQTSSSVRINIFWFLSLILSLTTVLVGTVSLQWLREHQSYGGFSAKEKIAILHMRTVALEVWWVPQIFAALPVLLQAALTLFLAGLIDFVLPLGRKLTISVCIVIGLTLLFLAATTLLPTLQYFLFFTGFYPYRQPPDPCAFKSPQSRVVLTI</sequence>
<dbReference type="Proteomes" id="UP000807469">
    <property type="component" value="Unassembled WGS sequence"/>
</dbReference>
<keyword evidence="4" id="KW-1185">Reference proteome</keyword>
<feature type="transmembrane region" description="Helical" evidence="1">
    <location>
        <begin position="174"/>
        <end position="200"/>
    </location>
</feature>
<gene>
    <name evidence="3" type="ORF">BDN70DRAFT_770232</name>
</gene>
<evidence type="ECO:0000256" key="1">
    <source>
        <dbReference type="SAM" id="Phobius"/>
    </source>
</evidence>
<dbReference type="InterPro" id="IPR045338">
    <property type="entry name" value="DUF6535"/>
</dbReference>
<protein>
    <recommendedName>
        <fullName evidence="2">DUF6535 domain-containing protein</fullName>
    </recommendedName>
</protein>
<organism evidence="3 4">
    <name type="scientific">Pholiota conissans</name>
    <dbReference type="NCBI Taxonomy" id="109636"/>
    <lineage>
        <taxon>Eukaryota</taxon>
        <taxon>Fungi</taxon>
        <taxon>Dikarya</taxon>
        <taxon>Basidiomycota</taxon>
        <taxon>Agaricomycotina</taxon>
        <taxon>Agaricomycetes</taxon>
        <taxon>Agaricomycetidae</taxon>
        <taxon>Agaricales</taxon>
        <taxon>Agaricineae</taxon>
        <taxon>Strophariaceae</taxon>
        <taxon>Pholiota</taxon>
    </lineage>
</organism>
<evidence type="ECO:0000313" key="4">
    <source>
        <dbReference type="Proteomes" id="UP000807469"/>
    </source>
</evidence>
<keyword evidence="1" id="KW-0812">Transmembrane</keyword>
<proteinExistence type="predicted"/>
<feature type="transmembrane region" description="Helical" evidence="1">
    <location>
        <begin position="12"/>
        <end position="31"/>
    </location>
</feature>
<evidence type="ECO:0000313" key="3">
    <source>
        <dbReference type="EMBL" id="KAF9484143.1"/>
    </source>
</evidence>
<dbReference type="Pfam" id="PF20153">
    <property type="entry name" value="DUF6535"/>
    <property type="match status" value="1"/>
</dbReference>
<feature type="transmembrane region" description="Helical" evidence="1">
    <location>
        <begin position="86"/>
        <end position="109"/>
    </location>
</feature>
<name>A0A9P5Z9V2_9AGAR</name>
<evidence type="ECO:0000259" key="2">
    <source>
        <dbReference type="Pfam" id="PF20153"/>
    </source>
</evidence>
<dbReference type="AlphaFoldDB" id="A0A9P5Z9V2"/>
<dbReference type="OrthoDB" id="3219854at2759"/>
<dbReference type="EMBL" id="MU155146">
    <property type="protein sequence ID" value="KAF9484143.1"/>
    <property type="molecule type" value="Genomic_DNA"/>
</dbReference>
<keyword evidence="1" id="KW-0472">Membrane</keyword>
<reference evidence="3" key="1">
    <citation type="submission" date="2020-11" db="EMBL/GenBank/DDBJ databases">
        <authorList>
            <consortium name="DOE Joint Genome Institute"/>
            <person name="Ahrendt S."/>
            <person name="Riley R."/>
            <person name="Andreopoulos W."/>
            <person name="Labutti K."/>
            <person name="Pangilinan J."/>
            <person name="Ruiz-Duenas F.J."/>
            <person name="Barrasa J.M."/>
            <person name="Sanchez-Garcia M."/>
            <person name="Camarero S."/>
            <person name="Miyauchi S."/>
            <person name="Serrano A."/>
            <person name="Linde D."/>
            <person name="Babiker R."/>
            <person name="Drula E."/>
            <person name="Ayuso-Fernandez I."/>
            <person name="Pacheco R."/>
            <person name="Padilla G."/>
            <person name="Ferreira P."/>
            <person name="Barriuso J."/>
            <person name="Kellner H."/>
            <person name="Castanera R."/>
            <person name="Alfaro M."/>
            <person name="Ramirez L."/>
            <person name="Pisabarro A.G."/>
            <person name="Kuo A."/>
            <person name="Tritt A."/>
            <person name="Lipzen A."/>
            <person name="He G."/>
            <person name="Yan M."/>
            <person name="Ng V."/>
            <person name="Cullen D."/>
            <person name="Martin F."/>
            <person name="Rosso M.-N."/>
            <person name="Henrissat B."/>
            <person name="Hibbett D."/>
            <person name="Martinez A.T."/>
            <person name="Grigoriev I.V."/>
        </authorList>
    </citation>
    <scope>NUCLEOTIDE SEQUENCE</scope>
    <source>
        <strain evidence="3">CIRM-BRFM 674</strain>
    </source>
</reference>
<accession>A0A9P5Z9V2</accession>
<feature type="transmembrane region" description="Helical" evidence="1">
    <location>
        <begin position="137"/>
        <end position="162"/>
    </location>
</feature>
<feature type="non-terminal residue" evidence="3">
    <location>
        <position position="228"/>
    </location>
</feature>